<protein>
    <submittedName>
        <fullName evidence="1">Uncharacterized protein</fullName>
    </submittedName>
</protein>
<evidence type="ECO:0000313" key="2">
    <source>
        <dbReference type="Proteomes" id="UP000269721"/>
    </source>
</evidence>
<reference evidence="2" key="1">
    <citation type="journal article" date="2018" name="Nat. Microbiol.">
        <title>Leveraging single-cell genomics to expand the fungal tree of life.</title>
        <authorList>
            <person name="Ahrendt S.R."/>
            <person name="Quandt C.A."/>
            <person name="Ciobanu D."/>
            <person name="Clum A."/>
            <person name="Salamov A."/>
            <person name="Andreopoulos B."/>
            <person name="Cheng J.F."/>
            <person name="Woyke T."/>
            <person name="Pelin A."/>
            <person name="Henrissat B."/>
            <person name="Reynolds N.K."/>
            <person name="Benny G.L."/>
            <person name="Smith M.E."/>
            <person name="James T.Y."/>
            <person name="Grigoriev I.V."/>
        </authorList>
    </citation>
    <scope>NUCLEOTIDE SEQUENCE [LARGE SCALE GENOMIC DNA]</scope>
</reference>
<keyword evidence="2" id="KW-1185">Reference proteome</keyword>
<sequence>MEAVQATLDSVMQLACHLESWGLLQGFRIQIKEKEDFHRVSYWIGAWAILHNIMTAATDIGRRHTWRCACARGCPRIRVQSLTSTTNMTICKFFGVGGGRVKNVLQEMRGKYSREGERGHRKVGRKKGNLGQMAEEKECVHVWWWGGPGGEKRAWEVAKAKRRNQA</sequence>
<gene>
    <name evidence="1" type="ORF">BDK51DRAFT_25997</name>
</gene>
<accession>A0A4P9WJ77</accession>
<dbReference type="Proteomes" id="UP000269721">
    <property type="component" value="Unassembled WGS sequence"/>
</dbReference>
<proteinExistence type="predicted"/>
<dbReference type="EMBL" id="KZ994818">
    <property type="protein sequence ID" value="RKO91983.1"/>
    <property type="molecule type" value="Genomic_DNA"/>
</dbReference>
<evidence type="ECO:0000313" key="1">
    <source>
        <dbReference type="EMBL" id="RKO91983.1"/>
    </source>
</evidence>
<organism evidence="1 2">
    <name type="scientific">Blyttiomyces helicus</name>
    <dbReference type="NCBI Taxonomy" id="388810"/>
    <lineage>
        <taxon>Eukaryota</taxon>
        <taxon>Fungi</taxon>
        <taxon>Fungi incertae sedis</taxon>
        <taxon>Chytridiomycota</taxon>
        <taxon>Chytridiomycota incertae sedis</taxon>
        <taxon>Chytridiomycetes</taxon>
        <taxon>Chytridiomycetes incertae sedis</taxon>
        <taxon>Blyttiomyces</taxon>
    </lineage>
</organism>
<name>A0A4P9WJ77_9FUNG</name>
<dbReference type="AlphaFoldDB" id="A0A4P9WJ77"/>